<name>A0ABV6YLG5_UNCEI</name>
<reference evidence="2 3" key="1">
    <citation type="submission" date="2024-09" db="EMBL/GenBank/DDBJ databases">
        <authorList>
            <person name="D'Angelo T."/>
        </authorList>
    </citation>
    <scope>NUCLEOTIDE SEQUENCE [LARGE SCALE GENOMIC DNA]</scope>
    <source>
        <strain evidence="2">SAG AM-320-E07</strain>
    </source>
</reference>
<dbReference type="EMBL" id="JBHPKH010000089">
    <property type="protein sequence ID" value="MFC1573176.1"/>
    <property type="molecule type" value="Genomic_DNA"/>
</dbReference>
<gene>
    <name evidence="2" type="ORF">ACFL6M_06210</name>
</gene>
<dbReference type="Proteomes" id="UP001593833">
    <property type="component" value="Unassembled WGS sequence"/>
</dbReference>
<feature type="signal peptide" evidence="1">
    <location>
        <begin position="1"/>
        <end position="18"/>
    </location>
</feature>
<evidence type="ECO:0000313" key="3">
    <source>
        <dbReference type="Proteomes" id="UP001593833"/>
    </source>
</evidence>
<keyword evidence="3" id="KW-1185">Reference proteome</keyword>
<evidence type="ECO:0000256" key="1">
    <source>
        <dbReference type="SAM" id="SignalP"/>
    </source>
</evidence>
<keyword evidence="1" id="KW-0732">Signal</keyword>
<sequence length="86" mass="9453">MHRWVVAVLMVLVLPASAYPTTYLVTPDGTGDFPMIQTASNPTRNVDINALNDGIFAGKEIGSVGRFWNLIAMRSQAGDLDKRFLE</sequence>
<feature type="chain" id="PRO_5046162551" evidence="1">
    <location>
        <begin position="19"/>
        <end position="86"/>
    </location>
</feature>
<organism evidence="2 3">
    <name type="scientific">Eiseniibacteriota bacterium</name>
    <dbReference type="NCBI Taxonomy" id="2212470"/>
    <lineage>
        <taxon>Bacteria</taxon>
        <taxon>Candidatus Eiseniibacteriota</taxon>
    </lineage>
</organism>
<protein>
    <submittedName>
        <fullName evidence="2">Uncharacterized protein</fullName>
    </submittedName>
</protein>
<accession>A0ABV6YLG5</accession>
<evidence type="ECO:0000313" key="2">
    <source>
        <dbReference type="EMBL" id="MFC1573176.1"/>
    </source>
</evidence>
<comment type="caution">
    <text evidence="2">The sequence shown here is derived from an EMBL/GenBank/DDBJ whole genome shotgun (WGS) entry which is preliminary data.</text>
</comment>
<proteinExistence type="predicted"/>